<dbReference type="Proteomes" id="UP000789738">
    <property type="component" value="Unassembled WGS sequence"/>
</dbReference>
<dbReference type="EMBL" id="CAKJVE010000001">
    <property type="protein sequence ID" value="CAG9702013.1"/>
    <property type="molecule type" value="Genomic_DNA"/>
</dbReference>
<organism evidence="1 2">
    <name type="scientific">Clostridium neonatale</name>
    <dbReference type="NCBI Taxonomy" id="137838"/>
    <lineage>
        <taxon>Bacteria</taxon>
        <taxon>Bacillati</taxon>
        <taxon>Bacillota</taxon>
        <taxon>Clostridia</taxon>
        <taxon>Eubacteriales</taxon>
        <taxon>Clostridiaceae</taxon>
        <taxon>Clostridium</taxon>
    </lineage>
</organism>
<evidence type="ECO:0000313" key="1">
    <source>
        <dbReference type="EMBL" id="CAG9702013.1"/>
    </source>
</evidence>
<dbReference type="AlphaFoldDB" id="A0AA86JFX6"/>
<accession>A0AA86JFX6</accession>
<dbReference type="InterPro" id="IPR042099">
    <property type="entry name" value="ANL_N_sf"/>
</dbReference>
<gene>
    <name evidence="1" type="ORF">CNEO_10477</name>
</gene>
<sequence length="56" mass="6329">MLVPGAKPLIRFRTGDLACIYNTEDCKCGNKSRLIRVFGRVDDITTIAGRKCYLHK</sequence>
<dbReference type="Gene3D" id="3.40.50.12780">
    <property type="entry name" value="N-terminal domain of ligase-like"/>
    <property type="match status" value="1"/>
</dbReference>
<comment type="caution">
    <text evidence="1">The sequence shown here is derived from an EMBL/GenBank/DDBJ whole genome shotgun (WGS) entry which is preliminary data.</text>
</comment>
<dbReference type="RefSeq" id="WP_342350181.1">
    <property type="nucleotide sequence ID" value="NZ_CAKJVE010000001.1"/>
</dbReference>
<reference evidence="1" key="1">
    <citation type="submission" date="2021-10" db="EMBL/GenBank/DDBJ databases">
        <authorList>
            <person name="Mesa V."/>
        </authorList>
    </citation>
    <scope>NUCLEOTIDE SEQUENCE</scope>
    <source>
        <strain evidence="1">CC3_PB</strain>
    </source>
</reference>
<name>A0AA86JFX6_9CLOT</name>
<proteinExistence type="predicted"/>
<evidence type="ECO:0000313" key="2">
    <source>
        <dbReference type="Proteomes" id="UP000789738"/>
    </source>
</evidence>
<protein>
    <submittedName>
        <fullName evidence="1">Uncharacterized protein</fullName>
    </submittedName>
</protein>